<evidence type="ECO:0000256" key="1">
    <source>
        <dbReference type="ARBA" id="ARBA00004123"/>
    </source>
</evidence>
<organism evidence="11 12">
    <name type="scientific">Debaryomyces hansenii (strain ATCC 36239 / CBS 767 / BCRC 21394 / JCM 1990 / NBRC 0083 / IGC 2968)</name>
    <name type="common">Yeast</name>
    <name type="synonym">Torulaspora hansenii</name>
    <dbReference type="NCBI Taxonomy" id="284592"/>
    <lineage>
        <taxon>Eukaryota</taxon>
        <taxon>Fungi</taxon>
        <taxon>Dikarya</taxon>
        <taxon>Ascomycota</taxon>
        <taxon>Saccharomycotina</taxon>
        <taxon>Pichiomycetes</taxon>
        <taxon>Debaryomycetaceae</taxon>
        <taxon>Debaryomyces</taxon>
    </lineage>
</organism>
<evidence type="ECO:0000256" key="4">
    <source>
        <dbReference type="ARBA" id="ARBA00023015"/>
    </source>
</evidence>
<dbReference type="InterPro" id="IPR001487">
    <property type="entry name" value="Bromodomain"/>
</dbReference>
<dbReference type="eggNOG" id="KOG1827">
    <property type="taxonomic scope" value="Eukaryota"/>
</dbReference>
<dbReference type="SMART" id="SM00297">
    <property type="entry name" value="BROMO"/>
    <property type="match status" value="2"/>
</dbReference>
<evidence type="ECO:0000259" key="10">
    <source>
        <dbReference type="PROSITE" id="PS50014"/>
    </source>
</evidence>
<dbReference type="GO" id="GO:0006368">
    <property type="term" value="P:transcription elongation by RNA polymerase II"/>
    <property type="evidence" value="ECO:0007669"/>
    <property type="project" value="TreeGrafter"/>
</dbReference>
<feature type="compositionally biased region" description="Basic and acidic residues" evidence="9">
    <location>
        <begin position="366"/>
        <end position="384"/>
    </location>
</feature>
<dbReference type="PRINTS" id="PR00503">
    <property type="entry name" value="BROMODOMAIN"/>
</dbReference>
<dbReference type="RefSeq" id="XP_002770354.1">
    <property type="nucleotide sequence ID" value="XM_002770308.1"/>
</dbReference>
<name>B5RTM3_DEBHA</name>
<feature type="region of interest" description="Disordered" evidence="9">
    <location>
        <begin position="299"/>
        <end position="398"/>
    </location>
</feature>
<dbReference type="GO" id="GO:0016586">
    <property type="term" value="C:RSC-type complex"/>
    <property type="evidence" value="ECO:0007669"/>
    <property type="project" value="InterPro"/>
</dbReference>
<evidence type="ECO:0000313" key="12">
    <source>
        <dbReference type="Proteomes" id="UP000000599"/>
    </source>
</evidence>
<dbReference type="VEuPathDB" id="FungiDB:DEHA2D18568g"/>
<dbReference type="AlphaFoldDB" id="B5RTM3"/>
<keyword evidence="7" id="KW-0539">Nucleus</keyword>
<keyword evidence="3" id="KW-0156">Chromatin regulator</keyword>
<keyword evidence="4" id="KW-0805">Transcription regulation</keyword>
<dbReference type="Pfam" id="PF00439">
    <property type="entry name" value="Bromodomain"/>
    <property type="match status" value="2"/>
</dbReference>
<proteinExistence type="predicted"/>
<keyword evidence="12" id="KW-1185">Reference proteome</keyword>
<reference evidence="11 12" key="1">
    <citation type="journal article" date="2004" name="Nature">
        <title>Genome evolution in yeasts.</title>
        <authorList>
            <consortium name="Genolevures"/>
            <person name="Dujon B."/>
            <person name="Sherman D."/>
            <person name="Fischer G."/>
            <person name="Durrens P."/>
            <person name="Casaregola S."/>
            <person name="Lafontaine I."/>
            <person name="de Montigny J."/>
            <person name="Marck C."/>
            <person name="Neuveglise C."/>
            <person name="Talla E."/>
            <person name="Goffard N."/>
            <person name="Frangeul L."/>
            <person name="Aigle M."/>
            <person name="Anthouard V."/>
            <person name="Babour A."/>
            <person name="Barbe V."/>
            <person name="Barnay S."/>
            <person name="Blanchin S."/>
            <person name="Beckerich J.M."/>
            <person name="Beyne E."/>
            <person name="Bleykasten C."/>
            <person name="Boisrame A."/>
            <person name="Boyer J."/>
            <person name="Cattolico L."/>
            <person name="Confanioleri F."/>
            <person name="de Daruvar A."/>
            <person name="Despons L."/>
            <person name="Fabre E."/>
            <person name="Fairhead C."/>
            <person name="Ferry-Dumazet H."/>
            <person name="Groppi A."/>
            <person name="Hantraye F."/>
            <person name="Hennequin C."/>
            <person name="Jauniaux N."/>
            <person name="Joyet P."/>
            <person name="Kachouri R."/>
            <person name="Kerrest A."/>
            <person name="Koszul R."/>
            <person name="Lemaire M."/>
            <person name="Lesur I."/>
            <person name="Ma L."/>
            <person name="Muller H."/>
            <person name="Nicaud J.M."/>
            <person name="Nikolski M."/>
            <person name="Oztas S."/>
            <person name="Ozier-Kalogeropoulos O."/>
            <person name="Pellenz S."/>
            <person name="Potier S."/>
            <person name="Richard G.F."/>
            <person name="Straub M.L."/>
            <person name="Suleau A."/>
            <person name="Swennene D."/>
            <person name="Tekaia F."/>
            <person name="Wesolowski-Louvel M."/>
            <person name="Westhof E."/>
            <person name="Wirth B."/>
            <person name="Zeniou-Meyer M."/>
            <person name="Zivanovic I."/>
            <person name="Bolotin-Fukuhara M."/>
            <person name="Thierry A."/>
            <person name="Bouchier C."/>
            <person name="Caudron B."/>
            <person name="Scarpelli C."/>
            <person name="Gaillardin C."/>
            <person name="Weissenbach J."/>
            <person name="Wincker P."/>
            <person name="Souciet J.L."/>
        </authorList>
    </citation>
    <scope>NUCLEOTIDE SEQUENCE [LARGE SCALE GENOMIC DNA]</scope>
    <source>
        <strain evidence="12">ATCC 36239 / CBS 767 / BCRC 21394 / JCM 1990 / NBRC 0083 / IGC 2968</strain>
    </source>
</reference>
<dbReference type="InParanoid" id="B5RTM3"/>
<sequence>MPPKRKSSTHSTPNSKKQKAAPSEGEFKQFYSSTMNLVNNLRDDNDERHLVTPFVKLPSKKLYPDYYNIITNPITVGEIQKKLNNGKYSLQDTNDFVQDFKLLNDNATAYNDPESWIATDSLKIYEFVKVQADQFNVPGVVETSKPSKGPKLKIKKPTKSEEEDSTEEEITFEKLPELCKSIINETIDHEFPELGVISGPFVEDIDKKEYPDYFKVVENPTSFNRVISNIEKKKLFSPKLSLLENLEAFHDATLLIFSNAQLYNDPSSLIHQDSIKLNEFFDEKFEALKSKIENQSKKNSSKLKLKLKNPSKKESAPKVKINLKLKPSEPEETPADPPKKRGRKKKVLDDVAVKDEIDDLTQEQPSETKMDIDEETDKSNRIHSENAGNNSVEDQDAKPKDEIEDLSAMVTESNVMGKTSSLAPTEDAFIQDIALSSSMSNVSHITQQIQQQNNYQNPSNSLTRGQLLKHLLFPTHAVAPTSTLFEYKFPTNGYSSQSFSVTLPPDSSSFISLKIALHNLLHEIKKPDLVNGQGFANSTSDDEFQCKLFVNDDEVSSGGEVSEEKRSDQNQLLSIQYDLKLSYGLNIVSFECKVAPNLTKKIKKTQAQPENEEIAGRYTRHQLQQLKMSWEVEKTSFIIVCHSA</sequence>
<dbReference type="PANTHER" id="PTHR16062:SF19">
    <property type="entry name" value="PROTEIN POLYBROMO-1"/>
    <property type="match status" value="1"/>
</dbReference>
<keyword evidence="2" id="KW-0677">Repeat</keyword>
<evidence type="ECO:0000256" key="8">
    <source>
        <dbReference type="PROSITE-ProRule" id="PRU00035"/>
    </source>
</evidence>
<protein>
    <submittedName>
        <fullName evidence="11">DEHA2D18568p</fullName>
    </submittedName>
</protein>
<evidence type="ECO:0000256" key="2">
    <source>
        <dbReference type="ARBA" id="ARBA00022737"/>
    </source>
</evidence>
<dbReference type="GeneID" id="8998576"/>
<dbReference type="InterPro" id="IPR037382">
    <property type="entry name" value="Rsc/polybromo"/>
</dbReference>
<accession>B5RTM3</accession>
<evidence type="ECO:0000256" key="7">
    <source>
        <dbReference type="ARBA" id="ARBA00023242"/>
    </source>
</evidence>
<dbReference type="CDD" id="cd04369">
    <property type="entry name" value="Bromodomain"/>
    <property type="match status" value="2"/>
</dbReference>
<evidence type="ECO:0000313" key="11">
    <source>
        <dbReference type="EMBL" id="CAR65708.1"/>
    </source>
</evidence>
<dbReference type="STRING" id="284592.B5RTM3"/>
<dbReference type="GO" id="GO:0006338">
    <property type="term" value="P:chromatin remodeling"/>
    <property type="evidence" value="ECO:0007669"/>
    <property type="project" value="InterPro"/>
</dbReference>
<dbReference type="PROSITE" id="PS50014">
    <property type="entry name" value="BROMODOMAIN_2"/>
    <property type="match status" value="2"/>
</dbReference>
<feature type="region of interest" description="Disordered" evidence="9">
    <location>
        <begin position="1"/>
        <end position="25"/>
    </location>
</feature>
<dbReference type="OMA" id="FQCKLFV"/>
<dbReference type="InterPro" id="IPR036427">
    <property type="entry name" value="Bromodomain-like_sf"/>
</dbReference>
<keyword evidence="5 8" id="KW-0103">Bromodomain</keyword>
<dbReference type="Proteomes" id="UP000000599">
    <property type="component" value="Chromosome D"/>
</dbReference>
<feature type="region of interest" description="Disordered" evidence="9">
    <location>
        <begin position="145"/>
        <end position="168"/>
    </location>
</feature>
<feature type="compositionally biased region" description="Basic residues" evidence="9">
    <location>
        <begin position="299"/>
        <end position="310"/>
    </location>
</feature>
<dbReference type="SUPFAM" id="SSF47370">
    <property type="entry name" value="Bromodomain"/>
    <property type="match status" value="2"/>
</dbReference>
<dbReference type="HOGENOM" id="CLU_035525_0_0_1"/>
<dbReference type="EMBL" id="CR382136">
    <property type="protein sequence ID" value="CAR65708.1"/>
    <property type="molecule type" value="Genomic_DNA"/>
</dbReference>
<feature type="domain" description="Bromo" evidence="10">
    <location>
        <begin position="46"/>
        <end position="118"/>
    </location>
</feature>
<evidence type="ECO:0000256" key="9">
    <source>
        <dbReference type="SAM" id="MobiDB-lite"/>
    </source>
</evidence>
<feature type="domain" description="Bromo" evidence="10">
    <location>
        <begin position="193"/>
        <end position="271"/>
    </location>
</feature>
<dbReference type="GO" id="GO:0003682">
    <property type="term" value="F:chromatin binding"/>
    <property type="evidence" value="ECO:0007669"/>
    <property type="project" value="TreeGrafter"/>
</dbReference>
<dbReference type="KEGG" id="dha:DEHA2D18568g"/>
<evidence type="ECO:0000256" key="5">
    <source>
        <dbReference type="ARBA" id="ARBA00023117"/>
    </source>
</evidence>
<dbReference type="Gene3D" id="1.20.920.10">
    <property type="entry name" value="Bromodomain-like"/>
    <property type="match status" value="2"/>
</dbReference>
<comment type="subcellular location">
    <subcellularLocation>
        <location evidence="1">Nucleus</location>
    </subcellularLocation>
</comment>
<evidence type="ECO:0000256" key="3">
    <source>
        <dbReference type="ARBA" id="ARBA00022853"/>
    </source>
</evidence>
<evidence type="ECO:0000256" key="6">
    <source>
        <dbReference type="ARBA" id="ARBA00023163"/>
    </source>
</evidence>
<gene>
    <name evidence="11" type="ordered locus">DEHA2D18568g</name>
</gene>
<dbReference type="PANTHER" id="PTHR16062">
    <property type="entry name" value="SWI/SNF-RELATED"/>
    <property type="match status" value="1"/>
</dbReference>
<feature type="compositionally biased region" description="Basic residues" evidence="9">
    <location>
        <begin position="148"/>
        <end position="157"/>
    </location>
</feature>
<dbReference type="OrthoDB" id="1742084at2759"/>
<keyword evidence="6" id="KW-0804">Transcription</keyword>